<organism evidence="1 2">
    <name type="scientific">Streptomyces rhizosphaericus</name>
    <dbReference type="NCBI Taxonomy" id="114699"/>
    <lineage>
        <taxon>Bacteria</taxon>
        <taxon>Bacillati</taxon>
        <taxon>Actinomycetota</taxon>
        <taxon>Actinomycetes</taxon>
        <taxon>Kitasatosporales</taxon>
        <taxon>Streptomycetaceae</taxon>
        <taxon>Streptomyces</taxon>
        <taxon>Streptomyces violaceusniger group</taxon>
    </lineage>
</organism>
<protein>
    <submittedName>
        <fullName evidence="1">Uncharacterized protein</fullName>
    </submittedName>
</protein>
<reference evidence="1 2" key="1">
    <citation type="journal article" date="2019" name="Int. J. Syst. Evol. Microbiol.">
        <title>The Global Catalogue of Microorganisms (GCM) 10K type strain sequencing project: providing services to taxonomists for standard genome sequencing and annotation.</title>
        <authorList>
            <consortium name="The Broad Institute Genomics Platform"/>
            <consortium name="The Broad Institute Genome Sequencing Center for Infectious Disease"/>
            <person name="Wu L."/>
            <person name="Ma J."/>
        </authorList>
    </citation>
    <scope>NUCLEOTIDE SEQUENCE [LARGE SCALE GENOMIC DNA]</scope>
    <source>
        <strain evidence="1 2">JCM 11444</strain>
    </source>
</reference>
<gene>
    <name evidence="1" type="ORF">GCM10009575_093990</name>
</gene>
<comment type="caution">
    <text evidence="1">The sequence shown here is derived from an EMBL/GenBank/DDBJ whole genome shotgun (WGS) entry which is preliminary data.</text>
</comment>
<name>A0ABN1RND8_9ACTN</name>
<sequence length="164" mass="18516">MIDFTHAIIQHTKPISRDTPIPPEWGEHFNRESGFRIDVGQRYSMSVFLDSRFTVGGDAIRCFLRIPDQLLPRCISCLGEEWSVHTETKEEDRFGIIIIYTSKRKALTAGEGQVWKNGEVSFRVATLYDGITQAGSLSYGVDAKMEQNGNLTVTVNVKYADPRT</sequence>
<keyword evidence="2" id="KW-1185">Reference proteome</keyword>
<evidence type="ECO:0000313" key="1">
    <source>
        <dbReference type="EMBL" id="GAA0960516.1"/>
    </source>
</evidence>
<dbReference type="EMBL" id="BAAAID010000128">
    <property type="protein sequence ID" value="GAA0960516.1"/>
    <property type="molecule type" value="Genomic_DNA"/>
</dbReference>
<proteinExistence type="predicted"/>
<accession>A0ABN1RND8</accession>
<evidence type="ECO:0000313" key="2">
    <source>
        <dbReference type="Proteomes" id="UP001500418"/>
    </source>
</evidence>
<dbReference type="Proteomes" id="UP001500418">
    <property type="component" value="Unassembled WGS sequence"/>
</dbReference>